<sequence>MGGKRRRNAPRRRLIPDLALPADHVSVQHFADAKPDMRGKSRVSKSLLSASSVRGLEKLNQSGAILEEHSSLPDDWEEPLHDYTVDKMKGMVYDVFPSDFWDVLSRHIEPPEVQTFSLINRYTWAIVRTAGFWAQLFRRYYRPDAHLPEELDPTDMRRLRGLKSRVIRSLFYLYKPYLTAPRKKIQEPYLIKGYICQKWWLNQINGKGFQFFFKFQKQRKSQLNKWGQRPKVPAVKFDQDQVEDQEVYLGDGSRNMSYCDIFHNPEDSCVLLEIRTNGFCHVPYTILGSKLIDISVNVCGAGFQFQKLAMSFVPAHQYSINCDNLTSVILNGVAAFRLVNWYEPTYMQIMSELEWLQNAPCSNLLETDIRSKSFNLAPWNGNSTAKDARTTWKSDRLVLENDQFFQNLHIGDTTALEAISERSTCPKCEKSRKYYCYSCYIPLKETASLIPTIPSLPVQIDVIKHPHELDGKSSAIHAKVICPNSVRVFTYPDIPDYQDEKVLVLFPGDKAEKLDDYFPQHLTVPQKRAQFQRILFVDCTWHQVKSICLDDRIINLPQLILDDRQTVFWRNQKGKPKEYLATIEAIYYFLQDYHTKVLGLKYDGEFDKLLFLFKFMHHRLHELYK</sequence>
<proteinExistence type="inferred from homology"/>
<keyword evidence="3" id="KW-0808">Transferase</keyword>
<evidence type="ECO:0000256" key="8">
    <source>
        <dbReference type="ARBA" id="ARBA00038290"/>
    </source>
</evidence>
<dbReference type="PANTHER" id="PTHR15627">
    <property type="entry name" value="NATURAL KILLER CELL-SPECIFIC ANTIGEN KLIP1"/>
    <property type="match status" value="1"/>
</dbReference>
<comment type="catalytic activity">
    <reaction evidence="11">
        <text>a uridine in tRNA + S-adenosyl-L-methionine = a 3-[(3S)-3-amino-3-carboxypropyl]uridine in tRNA + S-methyl-5'-thioadenosine + H(+)</text>
        <dbReference type="Rhea" id="RHEA:62432"/>
        <dbReference type="Rhea" id="RHEA-COMP:13339"/>
        <dbReference type="Rhea" id="RHEA-COMP:16092"/>
        <dbReference type="ChEBI" id="CHEBI:15378"/>
        <dbReference type="ChEBI" id="CHEBI:17509"/>
        <dbReference type="ChEBI" id="CHEBI:59789"/>
        <dbReference type="ChEBI" id="CHEBI:65315"/>
        <dbReference type="ChEBI" id="CHEBI:82930"/>
        <dbReference type="EC" id="2.5.1.25"/>
    </reaction>
</comment>
<keyword evidence="4" id="KW-0949">S-adenosyl-L-methionine</keyword>
<evidence type="ECO:0000256" key="7">
    <source>
        <dbReference type="ARBA" id="ARBA00037050"/>
    </source>
</evidence>
<evidence type="ECO:0000256" key="1">
    <source>
        <dbReference type="ARBA" id="ARBA00004123"/>
    </source>
</evidence>
<evidence type="ECO:0000256" key="11">
    <source>
        <dbReference type="ARBA" id="ARBA00048718"/>
    </source>
</evidence>
<comment type="caution">
    <text evidence="13">The sequence shown here is derived from an EMBL/GenBank/DDBJ whole genome shotgun (WGS) entry which is preliminary data.</text>
</comment>
<comment type="subcellular location">
    <subcellularLocation>
        <location evidence="1">Nucleus</location>
    </subcellularLocation>
</comment>
<dbReference type="GO" id="GO:0016432">
    <property type="term" value="F:tRNA-uridine aminocarboxypropyltransferase activity"/>
    <property type="evidence" value="ECO:0007669"/>
    <property type="project" value="UniProtKB-EC"/>
</dbReference>
<evidence type="ECO:0000256" key="6">
    <source>
        <dbReference type="ARBA" id="ARBA00023242"/>
    </source>
</evidence>
<gene>
    <name evidence="13" type="ORF">TCAL_08685</name>
</gene>
<dbReference type="STRING" id="6832.A0A553NB64"/>
<name>A0A553NB64_TIGCA</name>
<evidence type="ECO:0000313" key="13">
    <source>
        <dbReference type="EMBL" id="TRY62686.1"/>
    </source>
</evidence>
<dbReference type="AlphaFoldDB" id="A0A553NB64"/>
<reference evidence="13 14" key="1">
    <citation type="journal article" date="2018" name="Nat. Ecol. Evol.">
        <title>Genomic signatures of mitonuclear coevolution across populations of Tigriopus californicus.</title>
        <authorList>
            <person name="Barreto F.S."/>
            <person name="Watson E.T."/>
            <person name="Lima T.G."/>
            <person name="Willett C.S."/>
            <person name="Edmands S."/>
            <person name="Li W."/>
            <person name="Burton R.S."/>
        </authorList>
    </citation>
    <scope>NUCLEOTIDE SEQUENCE [LARGE SCALE GENOMIC DNA]</scope>
    <source>
        <strain evidence="13 14">San Diego</strain>
    </source>
</reference>
<dbReference type="SMART" id="SM01144">
    <property type="entry name" value="DTW"/>
    <property type="match status" value="1"/>
</dbReference>
<evidence type="ECO:0000256" key="4">
    <source>
        <dbReference type="ARBA" id="ARBA00022691"/>
    </source>
</evidence>
<protein>
    <recommendedName>
        <fullName evidence="9">tRNA-uridine aminocarboxypropyltransferase 1</fullName>
        <ecNumber evidence="2">2.5.1.25</ecNumber>
    </recommendedName>
    <alternativeName>
        <fullName evidence="10">DTW domain-containing protein 1</fullName>
    </alternativeName>
</protein>
<dbReference type="EC" id="2.5.1.25" evidence="2"/>
<dbReference type="InterPro" id="IPR051521">
    <property type="entry name" value="tRNA_Mod/Golgi_Maint"/>
</dbReference>
<evidence type="ECO:0000256" key="3">
    <source>
        <dbReference type="ARBA" id="ARBA00022679"/>
    </source>
</evidence>
<dbReference type="InterPro" id="IPR005636">
    <property type="entry name" value="DTW"/>
</dbReference>
<dbReference type="Pfam" id="PF03942">
    <property type="entry name" value="DTW"/>
    <property type="match status" value="1"/>
</dbReference>
<evidence type="ECO:0000256" key="10">
    <source>
        <dbReference type="ARBA" id="ARBA00042508"/>
    </source>
</evidence>
<evidence type="ECO:0000256" key="5">
    <source>
        <dbReference type="ARBA" id="ARBA00022694"/>
    </source>
</evidence>
<comment type="similarity">
    <text evidence="8">Belongs to the TDD superfamily. DTWD1 family.</text>
</comment>
<organism evidence="13 14">
    <name type="scientific">Tigriopus californicus</name>
    <name type="common">Marine copepod</name>
    <dbReference type="NCBI Taxonomy" id="6832"/>
    <lineage>
        <taxon>Eukaryota</taxon>
        <taxon>Metazoa</taxon>
        <taxon>Ecdysozoa</taxon>
        <taxon>Arthropoda</taxon>
        <taxon>Crustacea</taxon>
        <taxon>Multicrustacea</taxon>
        <taxon>Hexanauplia</taxon>
        <taxon>Copepoda</taxon>
        <taxon>Harpacticoida</taxon>
        <taxon>Harpacticidae</taxon>
        <taxon>Tigriopus</taxon>
    </lineage>
</organism>
<keyword evidence="14" id="KW-1185">Reference proteome</keyword>
<accession>A0A553NB64</accession>
<dbReference type="EMBL" id="VCGU01000458">
    <property type="protein sequence ID" value="TRY62686.1"/>
    <property type="molecule type" value="Genomic_DNA"/>
</dbReference>
<keyword evidence="5" id="KW-0819">tRNA processing</keyword>
<evidence type="ECO:0000256" key="9">
    <source>
        <dbReference type="ARBA" id="ARBA00039242"/>
    </source>
</evidence>
<evidence type="ECO:0000313" key="14">
    <source>
        <dbReference type="Proteomes" id="UP000318571"/>
    </source>
</evidence>
<comment type="function">
    <text evidence="7">Catalyzes the formation of 3-(3-amino-3-carboxypropyl)uridine (acp3U) at position 20 in the D-loop of several cytoplasmic tRNAs (acp3U(20)).</text>
</comment>
<evidence type="ECO:0000256" key="2">
    <source>
        <dbReference type="ARBA" id="ARBA00012386"/>
    </source>
</evidence>
<dbReference type="GO" id="GO:0006400">
    <property type="term" value="P:tRNA modification"/>
    <property type="evidence" value="ECO:0007669"/>
    <property type="project" value="TreeGrafter"/>
</dbReference>
<dbReference type="GO" id="GO:0005634">
    <property type="term" value="C:nucleus"/>
    <property type="evidence" value="ECO:0007669"/>
    <property type="project" value="UniProtKB-SubCell"/>
</dbReference>
<evidence type="ECO:0000259" key="12">
    <source>
        <dbReference type="SMART" id="SM01144"/>
    </source>
</evidence>
<keyword evidence="6" id="KW-0539">Nucleus</keyword>
<dbReference type="PANTHER" id="PTHR15627:SF8">
    <property type="entry name" value="TRNA-URIDINE AMINOCARBOXYPROPYLTRANSFERASE 1"/>
    <property type="match status" value="1"/>
</dbReference>
<dbReference type="Proteomes" id="UP000318571">
    <property type="component" value="Chromosome 10"/>
</dbReference>
<feature type="domain" description="DTW" evidence="12">
    <location>
        <begin position="432"/>
        <end position="625"/>
    </location>
</feature>